<dbReference type="PANTHER" id="PTHR42716:SF1">
    <property type="entry name" value="SLL0471 PROTEIN"/>
    <property type="match status" value="1"/>
</dbReference>
<dbReference type="PRINTS" id="PR00411">
    <property type="entry name" value="PNDRDTASEI"/>
</dbReference>
<dbReference type="Pfam" id="PF12831">
    <property type="entry name" value="FAD_oxidored"/>
    <property type="match status" value="1"/>
</dbReference>
<dbReference type="PROSITE" id="PS51257">
    <property type="entry name" value="PROKAR_LIPOPROTEIN"/>
    <property type="match status" value="1"/>
</dbReference>
<evidence type="ECO:0000313" key="1">
    <source>
        <dbReference type="EMBL" id="PWW31315.1"/>
    </source>
</evidence>
<reference evidence="1 2" key="1">
    <citation type="submission" date="2018-05" db="EMBL/GenBank/DDBJ databases">
        <title>Freshwater and sediment microbial communities from various areas in North America, analyzing microbe dynamics in response to fracking.</title>
        <authorList>
            <person name="Lamendella R."/>
        </authorList>
    </citation>
    <scope>NUCLEOTIDE SEQUENCE [LARGE SCALE GENOMIC DNA]</scope>
    <source>
        <strain evidence="1 2">15_TX</strain>
    </source>
</reference>
<dbReference type="InterPro" id="IPR036188">
    <property type="entry name" value="FAD/NAD-bd_sf"/>
</dbReference>
<dbReference type="AlphaFoldDB" id="A0A2V3A4F0"/>
<dbReference type="RefSeq" id="WP_110063849.1">
    <property type="nucleotide sequence ID" value="NZ_QGTW01000002.1"/>
</dbReference>
<evidence type="ECO:0000313" key="2">
    <source>
        <dbReference type="Proteomes" id="UP000247150"/>
    </source>
</evidence>
<dbReference type="Proteomes" id="UP000247150">
    <property type="component" value="Unassembled WGS sequence"/>
</dbReference>
<dbReference type="SUPFAM" id="SSF51905">
    <property type="entry name" value="FAD/NAD(P)-binding domain"/>
    <property type="match status" value="1"/>
</dbReference>
<dbReference type="InterPro" id="IPR005288">
    <property type="entry name" value="NadB"/>
</dbReference>
<dbReference type="EMBL" id="QGTW01000002">
    <property type="protein sequence ID" value="PWW31315.1"/>
    <property type="molecule type" value="Genomic_DNA"/>
</dbReference>
<proteinExistence type="predicted"/>
<name>A0A2V3A4F0_9BACI</name>
<gene>
    <name evidence="1" type="ORF">DFO73_102311</name>
</gene>
<dbReference type="OrthoDB" id="615715at2"/>
<dbReference type="PANTHER" id="PTHR42716">
    <property type="entry name" value="L-ASPARTATE OXIDASE"/>
    <property type="match status" value="1"/>
</dbReference>
<dbReference type="GO" id="GO:0008734">
    <property type="term" value="F:L-aspartate oxidase activity"/>
    <property type="evidence" value="ECO:0007669"/>
    <property type="project" value="InterPro"/>
</dbReference>
<sequence>MQRDLSADIVIIGGGLGGCAAALSAAKMGLKVIMTEETDWIGGQLTCQAVPPDEHKWIEQFGCTRTYRELRIRIREYYRRNYPLTERARKIEYLNPGNGWVSHLAHEPKVALAVLKEMLAPYISSNKISLLTGYRPVEAEASGDSVETITVEHTQTKRKLILKGTTFLDATECGDVLPLAGVEYVTGAEAKRETGELHAPDEASPQDMQPITHVLAADYLAGEDHTIEKPAQYEFWKEYQAPFLKHKQLSWLAPDANTGGSKEFSMFHTENHWGLWDYRRIIDPSLYKRGFYEGDITLINWPQNDYWLGSIIDVGEAESQKHLEGAKQLSLSLLYWLQTEAPRPDGGKGYPGIRIRPDVLDTEDGLAKYPYIRESRRIKAQFTVVEEHINAEIRGDKGIERFEDSVGIGCYRIDLHPTTETNTFFYTESYPFEIPLGSLLPVRVNNLLPACKNIGTTHITNGCYRVHPVEWNIGESAGFLAAFSIQKGINPAKVREEKALLKEFQSLLEENGVQLHWPDGVGPI</sequence>
<comment type="caution">
    <text evidence="1">The sequence shown here is derived from an EMBL/GenBank/DDBJ whole genome shotgun (WGS) entry which is preliminary data.</text>
</comment>
<accession>A0A2V3A4F0</accession>
<organism evidence="1 2">
    <name type="scientific">Cytobacillus oceanisediminis</name>
    <dbReference type="NCBI Taxonomy" id="665099"/>
    <lineage>
        <taxon>Bacteria</taxon>
        <taxon>Bacillati</taxon>
        <taxon>Bacillota</taxon>
        <taxon>Bacilli</taxon>
        <taxon>Bacillales</taxon>
        <taxon>Bacillaceae</taxon>
        <taxon>Cytobacillus</taxon>
    </lineage>
</organism>
<dbReference type="Gene3D" id="3.50.50.60">
    <property type="entry name" value="FAD/NAD(P)-binding domain"/>
    <property type="match status" value="1"/>
</dbReference>
<dbReference type="GO" id="GO:0009435">
    <property type="term" value="P:NAD+ biosynthetic process"/>
    <property type="evidence" value="ECO:0007669"/>
    <property type="project" value="InterPro"/>
</dbReference>
<protein>
    <submittedName>
        <fullName evidence="1">FAD dependent oxidoreductase</fullName>
    </submittedName>
</protein>